<dbReference type="GO" id="GO:0005739">
    <property type="term" value="C:mitochondrion"/>
    <property type="evidence" value="ECO:0007669"/>
    <property type="project" value="TreeGrafter"/>
</dbReference>
<evidence type="ECO:0000259" key="6">
    <source>
        <dbReference type="Pfam" id="PF00133"/>
    </source>
</evidence>
<dbReference type="EMBL" id="KV448242">
    <property type="protein sequence ID" value="OAX39628.1"/>
    <property type="molecule type" value="Genomic_DNA"/>
</dbReference>
<dbReference type="GO" id="GO:0006428">
    <property type="term" value="P:isoleucyl-tRNA aminoacylation"/>
    <property type="evidence" value="ECO:0007669"/>
    <property type="project" value="TreeGrafter"/>
</dbReference>
<name>A0A1B7N446_9AGAM</name>
<accession>A0A1B7N446</accession>
<gene>
    <name evidence="7" type="ORF">K503DRAFT_70982</name>
</gene>
<keyword evidence="1" id="KW-0436">Ligase</keyword>
<keyword evidence="2" id="KW-0547">Nucleotide-binding</keyword>
<dbReference type="OrthoDB" id="10264412at2759"/>
<protein>
    <recommendedName>
        <fullName evidence="6">Aminoacyl-tRNA synthetase class Ia domain-containing protein</fullName>
    </recommendedName>
</protein>
<dbReference type="InterPro" id="IPR014729">
    <property type="entry name" value="Rossmann-like_a/b/a_fold"/>
</dbReference>
<evidence type="ECO:0000256" key="2">
    <source>
        <dbReference type="ARBA" id="ARBA00022741"/>
    </source>
</evidence>
<keyword evidence="3" id="KW-0067">ATP-binding</keyword>
<dbReference type="AlphaFoldDB" id="A0A1B7N446"/>
<dbReference type="InterPro" id="IPR002300">
    <property type="entry name" value="aa-tRNA-synth_Ia"/>
</dbReference>
<keyword evidence="4" id="KW-0648">Protein biosynthesis</keyword>
<feature type="domain" description="Aminoacyl-tRNA synthetase class Ia" evidence="6">
    <location>
        <begin position="71"/>
        <end position="116"/>
    </location>
</feature>
<evidence type="ECO:0000313" key="7">
    <source>
        <dbReference type="EMBL" id="OAX39628.1"/>
    </source>
</evidence>
<evidence type="ECO:0000256" key="5">
    <source>
        <dbReference type="ARBA" id="ARBA00023146"/>
    </source>
</evidence>
<dbReference type="Pfam" id="PF00133">
    <property type="entry name" value="tRNA-synt_1"/>
    <property type="match status" value="1"/>
</dbReference>
<dbReference type="InParanoid" id="A0A1B7N446"/>
<dbReference type="InterPro" id="IPR050081">
    <property type="entry name" value="Ile-tRNA_ligase"/>
</dbReference>
<dbReference type="PANTHER" id="PTHR42765:SF1">
    <property type="entry name" value="ISOLEUCINE--TRNA LIGASE, MITOCHONDRIAL"/>
    <property type="match status" value="1"/>
</dbReference>
<dbReference type="STRING" id="1314800.A0A1B7N446"/>
<evidence type="ECO:0000313" key="8">
    <source>
        <dbReference type="Proteomes" id="UP000092154"/>
    </source>
</evidence>
<keyword evidence="5" id="KW-0030">Aminoacyl-tRNA synthetase</keyword>
<keyword evidence="8" id="KW-1185">Reference proteome</keyword>
<dbReference type="GO" id="GO:0004822">
    <property type="term" value="F:isoleucine-tRNA ligase activity"/>
    <property type="evidence" value="ECO:0007669"/>
    <property type="project" value="TreeGrafter"/>
</dbReference>
<evidence type="ECO:0000256" key="4">
    <source>
        <dbReference type="ARBA" id="ARBA00022917"/>
    </source>
</evidence>
<evidence type="ECO:0000256" key="3">
    <source>
        <dbReference type="ARBA" id="ARBA00022840"/>
    </source>
</evidence>
<dbReference type="GO" id="GO:0005524">
    <property type="term" value="F:ATP binding"/>
    <property type="evidence" value="ECO:0007669"/>
    <property type="project" value="UniProtKB-KW"/>
</dbReference>
<dbReference type="Proteomes" id="UP000092154">
    <property type="component" value="Unassembled WGS sequence"/>
</dbReference>
<dbReference type="PANTHER" id="PTHR42765">
    <property type="entry name" value="SOLEUCYL-TRNA SYNTHETASE"/>
    <property type="match status" value="1"/>
</dbReference>
<evidence type="ECO:0000256" key="1">
    <source>
        <dbReference type="ARBA" id="ARBA00022598"/>
    </source>
</evidence>
<dbReference type="Gene3D" id="3.40.50.620">
    <property type="entry name" value="HUPs"/>
    <property type="match status" value="1"/>
</dbReference>
<dbReference type="GO" id="GO:0032543">
    <property type="term" value="P:mitochondrial translation"/>
    <property type="evidence" value="ECO:0007669"/>
    <property type="project" value="TreeGrafter"/>
</dbReference>
<reference evidence="7 8" key="1">
    <citation type="submission" date="2016-06" db="EMBL/GenBank/DDBJ databases">
        <title>Comparative genomics of the ectomycorrhizal sister species Rhizopogon vinicolor and Rhizopogon vesiculosus (Basidiomycota: Boletales) reveals a divergence of the mating type B locus.</title>
        <authorList>
            <consortium name="DOE Joint Genome Institute"/>
            <person name="Mujic A.B."/>
            <person name="Kuo A."/>
            <person name="Tritt A."/>
            <person name="Lipzen A."/>
            <person name="Chen C."/>
            <person name="Johnson J."/>
            <person name="Sharma A."/>
            <person name="Barry K."/>
            <person name="Grigoriev I.V."/>
            <person name="Spatafora J.W."/>
        </authorList>
    </citation>
    <scope>NUCLEOTIDE SEQUENCE [LARGE SCALE GENOMIC DNA]</scope>
    <source>
        <strain evidence="7 8">AM-OR11-026</strain>
    </source>
</reference>
<organism evidence="7 8">
    <name type="scientific">Rhizopogon vinicolor AM-OR11-026</name>
    <dbReference type="NCBI Taxonomy" id="1314800"/>
    <lineage>
        <taxon>Eukaryota</taxon>
        <taxon>Fungi</taxon>
        <taxon>Dikarya</taxon>
        <taxon>Basidiomycota</taxon>
        <taxon>Agaricomycotina</taxon>
        <taxon>Agaricomycetes</taxon>
        <taxon>Agaricomycetidae</taxon>
        <taxon>Boletales</taxon>
        <taxon>Suillineae</taxon>
        <taxon>Rhizopogonaceae</taxon>
        <taxon>Rhizopogon</taxon>
    </lineage>
</organism>
<proteinExistence type="predicted"/>
<dbReference type="SUPFAM" id="SSF52374">
    <property type="entry name" value="Nucleotidylyl transferase"/>
    <property type="match status" value="1"/>
</dbReference>
<sequence length="117" mass="13408">MCLVVGPTARPIRPHLFGLSRHHRFSTCNVSQYSKTLLLPKTSLPLWVDSAKSESLFKRKTCEELCQWQAQNVDGPLFVLLGGPPYANGHLHMRHALNKVLKDIINRYHVLTDHRVR</sequence>